<proteinExistence type="predicted"/>
<dbReference type="EMBL" id="AP025318">
    <property type="protein sequence ID" value="BDD12444.1"/>
    <property type="molecule type" value="Genomic_DNA"/>
</dbReference>
<accession>A0AAU9D182</accession>
<dbReference type="Proteomes" id="UP001348817">
    <property type="component" value="Plasmid pFA4"/>
</dbReference>
<dbReference type="RefSeq" id="WP_338395581.1">
    <property type="nucleotide sequence ID" value="NZ_AP025318.1"/>
</dbReference>
<name>A0AAU9D182_9BACT</name>
<geneLocation type="plasmid" evidence="1 2">
    <name>pFA4</name>
</geneLocation>
<gene>
    <name evidence="1" type="ORF">FUAX_48760</name>
</gene>
<keyword evidence="2" id="KW-1185">Reference proteome</keyword>
<evidence type="ECO:0000313" key="1">
    <source>
        <dbReference type="EMBL" id="BDD12444.1"/>
    </source>
</evidence>
<sequence length="130" mass="14696">MLLAEVKAFEANGIFGAGIPMETAQKIETAYRRNRKAWEQAFCEVLGLDQEGLKAVMSNRPDGAVFPEDALLMAFGHKSVALKEVWQRSDEALSMFVESLPAEYALTESQFELVLSWIRQQRDIRIPEDC</sequence>
<reference evidence="1 2" key="1">
    <citation type="submission" date="2021-12" db="EMBL/GenBank/DDBJ databases">
        <title>Genome sequencing of bacteria with rrn-lacking chromosome and rrn-plasmid.</title>
        <authorList>
            <person name="Anda M."/>
            <person name="Iwasaki W."/>
        </authorList>
    </citation>
    <scope>NUCLEOTIDE SEQUENCE [LARGE SCALE GENOMIC DNA]</scope>
    <source>
        <strain evidence="1 2">DSM 100852</strain>
        <plasmid evidence="1 2">pFA4</plasmid>
    </source>
</reference>
<dbReference type="AlphaFoldDB" id="A0AAU9D182"/>
<organism evidence="1 2">
    <name type="scientific">Fulvitalea axinellae</name>
    <dbReference type="NCBI Taxonomy" id="1182444"/>
    <lineage>
        <taxon>Bacteria</taxon>
        <taxon>Pseudomonadati</taxon>
        <taxon>Bacteroidota</taxon>
        <taxon>Cytophagia</taxon>
        <taxon>Cytophagales</taxon>
        <taxon>Persicobacteraceae</taxon>
        <taxon>Fulvitalea</taxon>
    </lineage>
</organism>
<dbReference type="KEGG" id="fax:FUAX_48760"/>
<evidence type="ECO:0000313" key="2">
    <source>
        <dbReference type="Proteomes" id="UP001348817"/>
    </source>
</evidence>
<protein>
    <submittedName>
        <fullName evidence="1">Uncharacterized protein</fullName>
    </submittedName>
</protein>
<keyword evidence="1" id="KW-0614">Plasmid</keyword>